<dbReference type="InterPro" id="IPR011123">
    <property type="entry name" value="Y_Y_Y"/>
</dbReference>
<keyword evidence="3" id="KW-1185">Reference proteome</keyword>
<dbReference type="EMBL" id="VIVN01000023">
    <property type="protein sequence ID" value="TWD90234.1"/>
    <property type="molecule type" value="Genomic_DNA"/>
</dbReference>
<organism evidence="2 3">
    <name type="scientific">Neobacillus bataviensis</name>
    <dbReference type="NCBI Taxonomy" id="220685"/>
    <lineage>
        <taxon>Bacteria</taxon>
        <taxon>Bacillati</taxon>
        <taxon>Bacillota</taxon>
        <taxon>Bacilli</taxon>
        <taxon>Bacillales</taxon>
        <taxon>Bacillaceae</taxon>
        <taxon>Neobacillus</taxon>
    </lineage>
</organism>
<feature type="domain" description="Two component regulator three Y" evidence="1">
    <location>
        <begin position="163"/>
        <end position="223"/>
    </location>
</feature>
<dbReference type="AlphaFoldDB" id="A0A561CGL0"/>
<evidence type="ECO:0000313" key="2">
    <source>
        <dbReference type="EMBL" id="TWD90234.1"/>
    </source>
</evidence>
<protein>
    <submittedName>
        <fullName evidence="2">YXYXY domain-containing protein</fullName>
    </submittedName>
</protein>
<proteinExistence type="predicted"/>
<reference evidence="2 3" key="1">
    <citation type="submission" date="2019-06" db="EMBL/GenBank/DDBJ databases">
        <title>Sorghum-associated microbial communities from plants grown in Nebraska, USA.</title>
        <authorList>
            <person name="Schachtman D."/>
        </authorList>
    </citation>
    <scope>NUCLEOTIDE SEQUENCE [LARGE SCALE GENOMIC DNA]</scope>
    <source>
        <strain evidence="2 3">2482</strain>
    </source>
</reference>
<evidence type="ECO:0000313" key="3">
    <source>
        <dbReference type="Proteomes" id="UP000319671"/>
    </source>
</evidence>
<name>A0A561CGL0_9BACI</name>
<sequence>MYNWVSYINVNKGKLIIKRDFSISGIGELIMVNNEDYVYVGGSFDFECSGSNLTAGEIEIKGNFKQRPYNSGSGLTVANFTPKGSHKVVLSGNSIQTVTFTNPQYSSFATLGITKPLYSYEISSGVRWNSLLEVKPIKINKVYTDKPNYQIKNSTIVVTAEADGGIDKLYEFWEYNKITGKWRIIRPYSESNSFSWEPKIAGEYIISVHVKDRNSQASYDAYKYLSEQFVILDEPLKPVVINSIIADQKSPQEVNQPIKISVNASGGYKLLYEFLLFDGSKWMVLQPYSTNIVFEWAPLRKGNYIISVHVKDKISKNNYDTYKHFNFSITELNQ</sequence>
<dbReference type="Proteomes" id="UP000319671">
    <property type="component" value="Unassembled WGS sequence"/>
</dbReference>
<gene>
    <name evidence="2" type="ORF">FB550_12356</name>
</gene>
<evidence type="ECO:0000259" key="1">
    <source>
        <dbReference type="Pfam" id="PF07495"/>
    </source>
</evidence>
<comment type="caution">
    <text evidence="2">The sequence shown here is derived from an EMBL/GenBank/DDBJ whole genome shotgun (WGS) entry which is preliminary data.</text>
</comment>
<accession>A0A561CGL0</accession>
<feature type="domain" description="Two component regulator three Y" evidence="1">
    <location>
        <begin position="264"/>
        <end position="329"/>
    </location>
</feature>
<dbReference type="Pfam" id="PF07495">
    <property type="entry name" value="Y_Y_Y"/>
    <property type="match status" value="2"/>
</dbReference>